<feature type="region of interest" description="Disordered" evidence="1">
    <location>
        <begin position="128"/>
        <end position="169"/>
    </location>
</feature>
<keyword evidence="3" id="KW-1185">Reference proteome</keyword>
<sequence length="188" mass="21654">MKLLGFESLKDLFVHDDDFKKAYDNYVVSANGCFFQHEGFLFKEKYLCVPKKHNQRTVSMDDPNLRTNSFQEEKYGTNWGDHKQSKEDIMLDLDDGLRLHVKPFEGPVMPLDERCLLEDSVEDPSKVKRVHKSDFNQDQSKSSIMESRSPKLRMSRPNQEHSDPIEASRPVEAVLAKLAFPAKADFSG</sequence>
<reference evidence="2" key="1">
    <citation type="submission" date="2018-05" db="EMBL/GenBank/DDBJ databases">
        <title>Draft genome of Mucuna pruriens seed.</title>
        <authorList>
            <person name="Nnadi N.E."/>
            <person name="Vos R."/>
            <person name="Hasami M.H."/>
            <person name="Devisetty U.K."/>
            <person name="Aguiy J.C."/>
        </authorList>
    </citation>
    <scope>NUCLEOTIDE SEQUENCE [LARGE SCALE GENOMIC DNA]</scope>
    <source>
        <strain evidence="2">JCA_2017</strain>
    </source>
</reference>
<feature type="compositionally biased region" description="Polar residues" evidence="1">
    <location>
        <begin position="136"/>
        <end position="146"/>
    </location>
</feature>
<dbReference type="Proteomes" id="UP000257109">
    <property type="component" value="Unassembled WGS sequence"/>
</dbReference>
<organism evidence="2 3">
    <name type="scientific">Mucuna pruriens</name>
    <name type="common">Velvet bean</name>
    <name type="synonym">Dolichos pruriens</name>
    <dbReference type="NCBI Taxonomy" id="157652"/>
    <lineage>
        <taxon>Eukaryota</taxon>
        <taxon>Viridiplantae</taxon>
        <taxon>Streptophyta</taxon>
        <taxon>Embryophyta</taxon>
        <taxon>Tracheophyta</taxon>
        <taxon>Spermatophyta</taxon>
        <taxon>Magnoliopsida</taxon>
        <taxon>eudicotyledons</taxon>
        <taxon>Gunneridae</taxon>
        <taxon>Pentapetalae</taxon>
        <taxon>rosids</taxon>
        <taxon>fabids</taxon>
        <taxon>Fabales</taxon>
        <taxon>Fabaceae</taxon>
        <taxon>Papilionoideae</taxon>
        <taxon>50 kb inversion clade</taxon>
        <taxon>NPAAA clade</taxon>
        <taxon>indigoferoid/millettioid clade</taxon>
        <taxon>Phaseoleae</taxon>
        <taxon>Mucuna</taxon>
    </lineage>
</organism>
<dbReference type="OrthoDB" id="425619at2759"/>
<name>A0A371H528_MUCPR</name>
<evidence type="ECO:0000256" key="1">
    <source>
        <dbReference type="SAM" id="MobiDB-lite"/>
    </source>
</evidence>
<dbReference type="EMBL" id="QJKJ01003575">
    <property type="protein sequence ID" value="RDX97773.1"/>
    <property type="molecule type" value="Genomic_DNA"/>
</dbReference>
<evidence type="ECO:0000313" key="3">
    <source>
        <dbReference type="Proteomes" id="UP000257109"/>
    </source>
</evidence>
<feature type="non-terminal residue" evidence="2">
    <location>
        <position position="1"/>
    </location>
</feature>
<accession>A0A371H528</accession>
<proteinExistence type="predicted"/>
<evidence type="ECO:0000313" key="2">
    <source>
        <dbReference type="EMBL" id="RDX97773.1"/>
    </source>
</evidence>
<gene>
    <name evidence="2" type="ORF">CR513_19415</name>
</gene>
<comment type="caution">
    <text evidence="2">The sequence shown here is derived from an EMBL/GenBank/DDBJ whole genome shotgun (WGS) entry which is preliminary data.</text>
</comment>
<protein>
    <submittedName>
        <fullName evidence="2">Uncharacterized protein</fullName>
    </submittedName>
</protein>
<dbReference type="AlphaFoldDB" id="A0A371H528"/>